<evidence type="ECO:0000313" key="1">
    <source>
        <dbReference type="EMBL" id="KAK9971981.1"/>
    </source>
</evidence>
<reference evidence="1 2" key="1">
    <citation type="submission" date="2024-05" db="EMBL/GenBank/DDBJ databases">
        <title>A high-quality chromosomal-level genome assembly of Topmouth culter (Culter alburnus).</title>
        <authorList>
            <person name="Zhao H."/>
        </authorList>
    </citation>
    <scope>NUCLEOTIDE SEQUENCE [LARGE SCALE GENOMIC DNA]</scope>
    <source>
        <strain evidence="1">CATC2023</strain>
        <tissue evidence="1">Muscle</tissue>
    </source>
</reference>
<proteinExistence type="predicted"/>
<evidence type="ECO:0000313" key="2">
    <source>
        <dbReference type="Proteomes" id="UP001479290"/>
    </source>
</evidence>
<dbReference type="EMBL" id="JAWDJR010000007">
    <property type="protein sequence ID" value="KAK9971981.1"/>
    <property type="molecule type" value="Genomic_DNA"/>
</dbReference>
<keyword evidence="2" id="KW-1185">Reference proteome</keyword>
<dbReference type="AlphaFoldDB" id="A0AAW2AGW9"/>
<organism evidence="1 2">
    <name type="scientific">Culter alburnus</name>
    <name type="common">Topmouth culter</name>
    <dbReference type="NCBI Taxonomy" id="194366"/>
    <lineage>
        <taxon>Eukaryota</taxon>
        <taxon>Metazoa</taxon>
        <taxon>Chordata</taxon>
        <taxon>Craniata</taxon>
        <taxon>Vertebrata</taxon>
        <taxon>Euteleostomi</taxon>
        <taxon>Actinopterygii</taxon>
        <taxon>Neopterygii</taxon>
        <taxon>Teleostei</taxon>
        <taxon>Ostariophysi</taxon>
        <taxon>Cypriniformes</taxon>
        <taxon>Xenocyprididae</taxon>
        <taxon>Xenocypridinae</taxon>
        <taxon>Culter</taxon>
    </lineage>
</organism>
<protein>
    <submittedName>
        <fullName evidence="1">Uncharacterized protein</fullName>
    </submittedName>
</protein>
<sequence>MVDKTAFVVGKQVEQLFSQSNSHSRLLQQCGGLTLPFTAKTRGMVSAQGNCSVNLEKLRNSGHGPFNQQDNNILSPMVFSSGGGPLLWSILRRVQEKHHRLILVAPCWPAIPWFSLLSTLTTGPPHPLPPQKDMLSQMEGALWHPFPDRLKLCTLPLGLRGYSLSVQQE</sequence>
<name>A0AAW2AGW9_CULAL</name>
<dbReference type="Proteomes" id="UP001479290">
    <property type="component" value="Unassembled WGS sequence"/>
</dbReference>
<accession>A0AAW2AGW9</accession>
<comment type="caution">
    <text evidence="1">The sequence shown here is derived from an EMBL/GenBank/DDBJ whole genome shotgun (WGS) entry which is preliminary data.</text>
</comment>
<gene>
    <name evidence="1" type="ORF">ABG768_025317</name>
</gene>